<dbReference type="RefSeq" id="WP_015797412.1">
    <property type="nucleotide sequence ID" value="NC_013131.1"/>
</dbReference>
<feature type="domain" description="RNA polymerase sigma factor 70 region 4 type 2" evidence="6">
    <location>
        <begin position="126"/>
        <end position="177"/>
    </location>
</feature>
<dbReference type="SUPFAM" id="SSF88659">
    <property type="entry name" value="Sigma3 and sigma4 domains of RNA polymerase sigma factors"/>
    <property type="match status" value="1"/>
</dbReference>
<dbReference type="Pfam" id="PF20239">
    <property type="entry name" value="DUF6596"/>
    <property type="match status" value="1"/>
</dbReference>
<dbReference type="NCBIfam" id="TIGR02937">
    <property type="entry name" value="sigma70-ECF"/>
    <property type="match status" value="1"/>
</dbReference>
<dbReference type="STRING" id="479433.Caci_8875"/>
<proteinExistence type="inferred from homology"/>
<evidence type="ECO:0000313" key="9">
    <source>
        <dbReference type="Proteomes" id="UP000000851"/>
    </source>
</evidence>
<evidence type="ECO:0000259" key="5">
    <source>
        <dbReference type="Pfam" id="PF04542"/>
    </source>
</evidence>
<organism evidence="8 9">
    <name type="scientific">Catenulispora acidiphila (strain DSM 44928 / JCM 14897 / NBRC 102108 / NRRL B-24433 / ID139908)</name>
    <dbReference type="NCBI Taxonomy" id="479433"/>
    <lineage>
        <taxon>Bacteria</taxon>
        <taxon>Bacillati</taxon>
        <taxon>Actinomycetota</taxon>
        <taxon>Actinomycetes</taxon>
        <taxon>Catenulisporales</taxon>
        <taxon>Catenulisporaceae</taxon>
        <taxon>Catenulispora</taxon>
    </lineage>
</organism>
<dbReference type="InterPro" id="IPR036388">
    <property type="entry name" value="WH-like_DNA-bd_sf"/>
</dbReference>
<feature type="domain" description="DUF6596" evidence="7">
    <location>
        <begin position="195"/>
        <end position="294"/>
    </location>
</feature>
<dbReference type="eggNOG" id="COG4941">
    <property type="taxonomic scope" value="Bacteria"/>
</dbReference>
<protein>
    <submittedName>
        <fullName evidence="8">Putative RNA polymerase, sigma-24 subunit, ECF subfamily</fullName>
    </submittedName>
</protein>
<evidence type="ECO:0000256" key="2">
    <source>
        <dbReference type="ARBA" id="ARBA00023015"/>
    </source>
</evidence>
<evidence type="ECO:0000259" key="6">
    <source>
        <dbReference type="Pfam" id="PF08281"/>
    </source>
</evidence>
<dbReference type="GO" id="GO:0006352">
    <property type="term" value="P:DNA-templated transcription initiation"/>
    <property type="evidence" value="ECO:0007669"/>
    <property type="project" value="InterPro"/>
</dbReference>
<dbReference type="AlphaFoldDB" id="C7Q3T0"/>
<keyword evidence="3" id="KW-0731">Sigma factor</keyword>
<dbReference type="InterPro" id="IPR007627">
    <property type="entry name" value="RNA_pol_sigma70_r2"/>
</dbReference>
<evidence type="ECO:0000256" key="3">
    <source>
        <dbReference type="ARBA" id="ARBA00023082"/>
    </source>
</evidence>
<dbReference type="PANTHER" id="PTHR47756:SF2">
    <property type="entry name" value="BLL6612 PROTEIN"/>
    <property type="match status" value="1"/>
</dbReference>
<evidence type="ECO:0000313" key="8">
    <source>
        <dbReference type="EMBL" id="ACU77688.1"/>
    </source>
</evidence>
<evidence type="ECO:0000256" key="1">
    <source>
        <dbReference type="ARBA" id="ARBA00010641"/>
    </source>
</evidence>
<dbReference type="SUPFAM" id="SSF88946">
    <property type="entry name" value="Sigma2 domain of RNA polymerase sigma factors"/>
    <property type="match status" value="1"/>
</dbReference>
<sequence>MAVPEETAGGSDVDALDVGAAVAAAHRAHWAAVLGSTVRITRDLDTAEECVQDAYAQALRTWASAGIPDRPDAWLRTVAGNRARDLLRRESVWRRAMPLLVEDATVPDPQDADESPAVADDTLRLIFTCCHPALSREARIALTLRLVCGLSTAEVARAFLVQESTMAARITRAKKKIATARIPYRVPTAADLPERVSAVCDVVHLVFATGSNAPVGETLIREDLVASAVGLARTLYRLLPVPESIGLLALLLLIDARRATRATEAGDPILLEDQDRSLWDRAMIAEGADLLTEALRSGPPTRYAVQAAIAAAHAEAPSFEATDWAEIVALYDVLLRLWPSPVVELNRAVALGMRDGPQAGLSALDRLAAEPTLATYRYLSAARADFLRRLKRWPEAATAYEEALMLTDNEAERSYLAMRLATISFKRTQAGE</sequence>
<dbReference type="PANTHER" id="PTHR47756">
    <property type="entry name" value="BLL6612 PROTEIN-RELATED"/>
    <property type="match status" value="1"/>
</dbReference>
<dbReference type="Proteomes" id="UP000000851">
    <property type="component" value="Chromosome"/>
</dbReference>
<dbReference type="InterPro" id="IPR013249">
    <property type="entry name" value="RNA_pol_sigma70_r4_t2"/>
</dbReference>
<dbReference type="InterPro" id="IPR014284">
    <property type="entry name" value="RNA_pol_sigma-70_dom"/>
</dbReference>
<dbReference type="KEGG" id="cai:Caci_8875"/>
<dbReference type="InParanoid" id="C7Q3T0"/>
<name>C7Q3T0_CATAD</name>
<accession>C7Q3T0</accession>
<dbReference type="InterPro" id="IPR046531">
    <property type="entry name" value="DUF6596"/>
</dbReference>
<keyword evidence="9" id="KW-1185">Reference proteome</keyword>
<evidence type="ECO:0000256" key="4">
    <source>
        <dbReference type="ARBA" id="ARBA00023163"/>
    </source>
</evidence>
<dbReference type="HOGENOM" id="CLU_035311_1_0_11"/>
<dbReference type="Pfam" id="PF04542">
    <property type="entry name" value="Sigma70_r2"/>
    <property type="match status" value="1"/>
</dbReference>
<reference evidence="8 9" key="1">
    <citation type="journal article" date="2009" name="Stand. Genomic Sci.">
        <title>Complete genome sequence of Catenulispora acidiphila type strain (ID 139908).</title>
        <authorList>
            <person name="Copeland A."/>
            <person name="Lapidus A."/>
            <person name="Glavina Del Rio T."/>
            <person name="Nolan M."/>
            <person name="Lucas S."/>
            <person name="Chen F."/>
            <person name="Tice H."/>
            <person name="Cheng J.F."/>
            <person name="Bruce D."/>
            <person name="Goodwin L."/>
            <person name="Pitluck S."/>
            <person name="Mikhailova N."/>
            <person name="Pati A."/>
            <person name="Ivanova N."/>
            <person name="Mavromatis K."/>
            <person name="Chen A."/>
            <person name="Palaniappan K."/>
            <person name="Chain P."/>
            <person name="Land M."/>
            <person name="Hauser L."/>
            <person name="Chang Y.J."/>
            <person name="Jeffries C.D."/>
            <person name="Chertkov O."/>
            <person name="Brettin T."/>
            <person name="Detter J.C."/>
            <person name="Han C."/>
            <person name="Ali Z."/>
            <person name="Tindall B.J."/>
            <person name="Goker M."/>
            <person name="Bristow J."/>
            <person name="Eisen J.A."/>
            <person name="Markowitz V."/>
            <person name="Hugenholtz P."/>
            <person name="Kyrpides N.C."/>
            <person name="Klenk H.P."/>
        </authorList>
    </citation>
    <scope>NUCLEOTIDE SEQUENCE [LARGE SCALE GENOMIC DNA]</scope>
    <source>
        <strain evidence="9">DSM 44928 / JCM 14897 / NBRC 102108 / NRRL B-24433 / ID139908</strain>
    </source>
</reference>
<dbReference type="Gene3D" id="1.10.10.10">
    <property type="entry name" value="Winged helix-like DNA-binding domain superfamily/Winged helix DNA-binding domain"/>
    <property type="match status" value="1"/>
</dbReference>
<comment type="similarity">
    <text evidence="1">Belongs to the sigma-70 factor family. ECF subfamily.</text>
</comment>
<dbReference type="InterPro" id="IPR013325">
    <property type="entry name" value="RNA_pol_sigma_r2"/>
</dbReference>
<dbReference type="Pfam" id="PF08281">
    <property type="entry name" value="Sigma70_r4_2"/>
    <property type="match status" value="1"/>
</dbReference>
<keyword evidence="4" id="KW-0804">Transcription</keyword>
<gene>
    <name evidence="8" type="ordered locus">Caci_8875</name>
</gene>
<dbReference type="InterPro" id="IPR013324">
    <property type="entry name" value="RNA_pol_sigma_r3/r4-like"/>
</dbReference>
<keyword evidence="2" id="KW-0805">Transcription regulation</keyword>
<dbReference type="GO" id="GO:0016987">
    <property type="term" value="F:sigma factor activity"/>
    <property type="evidence" value="ECO:0007669"/>
    <property type="project" value="UniProtKB-KW"/>
</dbReference>
<dbReference type="Gene3D" id="1.10.1740.10">
    <property type="match status" value="1"/>
</dbReference>
<dbReference type="EMBL" id="CP001700">
    <property type="protein sequence ID" value="ACU77688.1"/>
    <property type="molecule type" value="Genomic_DNA"/>
</dbReference>
<evidence type="ECO:0000259" key="7">
    <source>
        <dbReference type="Pfam" id="PF20239"/>
    </source>
</evidence>
<feature type="domain" description="RNA polymerase sigma-70 region 2" evidence="5">
    <location>
        <begin position="32"/>
        <end position="91"/>
    </location>
</feature>
<dbReference type="GO" id="GO:0003677">
    <property type="term" value="F:DNA binding"/>
    <property type="evidence" value="ECO:0007669"/>
    <property type="project" value="InterPro"/>
</dbReference>